<dbReference type="AlphaFoldDB" id="A0A7I8NNJ2"/>
<sequence length="689" mass="80596">MTMSIPINLPTNSTMINELCTLQSRTINIKGEVLITEIYDDYFFKNDEWHITAFNKFKQFQDSIKNYRDKRKNVFFRIKSKNLNLEFKYLFLKLIVKEDWSLSNLFNTGAVKLNKIAKFFNEVYPNLNSLLDCDINTLEKHWFNWLTENNIPIKRRSSTIVFGDYEYKSGLASFLKNMYINLIKFIDKREEWEKDKWDIRNLEKYGLSYNKTLTGNYLNFEKIESIKMRELAKKYLKNRLITGDIAFATARFYIRVLTRFFQNISKNKETRNSLNELDRCHIEAYIEFLFEYAANKHLQSTKNFVREELKTIRRFLNDIITQNYAIAPYQDIRFLIYPQDLPKHEKKNSSQIDYIPDFVLEQLFEHINDLHKDLIPVVWIAFKTGLRISDVLTLQNNCLAKVNGKYSIITDIAKTFVKGHRIPIDNKLADIIAVLIADSKSKSTKDNNPNNYIFAIYKGKRKGMPFTQHMVRAHLNHLSKTKNIIDEQGEIFHFKTHQFRHTYAVKLLNGGADILTIQELLAHSSPEMTLRYAKLLDDTKRKAFESVIDQGAFSFDVDGKIKNIQHSSELSEKALNSLWQEHKLNAMDNPYGTCHARLSGDCPYMEAPPCLTCNSGKPCKDLAIGFSDLDVEKYELHIKSTVKSIELAKNNNRQDMVEKHINILNKYEEILGNIKDGNIIFGRSNRIKV</sequence>
<accession>A0A7I8NNJ2</accession>
<dbReference type="Proteomes" id="UP000507408">
    <property type="component" value="Unassembled WGS sequence"/>
</dbReference>
<evidence type="ECO:0000256" key="3">
    <source>
        <dbReference type="ARBA" id="ARBA00023172"/>
    </source>
</evidence>
<evidence type="ECO:0000256" key="2">
    <source>
        <dbReference type="ARBA" id="ARBA00023125"/>
    </source>
</evidence>
<evidence type="ECO:0000259" key="4">
    <source>
        <dbReference type="PROSITE" id="PS51898"/>
    </source>
</evidence>
<dbReference type="SUPFAM" id="SSF56349">
    <property type="entry name" value="DNA breaking-rejoining enzymes"/>
    <property type="match status" value="1"/>
</dbReference>
<dbReference type="GO" id="GO:0015074">
    <property type="term" value="P:DNA integration"/>
    <property type="evidence" value="ECO:0007669"/>
    <property type="project" value="InterPro"/>
</dbReference>
<name>A0A7I8NNJ2_STAAU</name>
<dbReference type="InterPro" id="IPR011010">
    <property type="entry name" value="DNA_brk_join_enz"/>
</dbReference>
<keyword evidence="3" id="KW-0233">DNA recombination</keyword>
<dbReference type="PROSITE" id="PS51898">
    <property type="entry name" value="TYR_RECOMBINASE"/>
    <property type="match status" value="1"/>
</dbReference>
<evidence type="ECO:0000313" key="6">
    <source>
        <dbReference type="Proteomes" id="UP000507408"/>
    </source>
</evidence>
<dbReference type="GO" id="GO:0003677">
    <property type="term" value="F:DNA binding"/>
    <property type="evidence" value="ECO:0007669"/>
    <property type="project" value="UniProtKB-KW"/>
</dbReference>
<keyword evidence="2" id="KW-0238">DNA-binding</keyword>
<dbReference type="PANTHER" id="PTHR30349">
    <property type="entry name" value="PHAGE INTEGRASE-RELATED"/>
    <property type="match status" value="1"/>
</dbReference>
<dbReference type="Pfam" id="PF00589">
    <property type="entry name" value="Phage_integrase"/>
    <property type="match status" value="1"/>
</dbReference>
<dbReference type="GO" id="GO:0006310">
    <property type="term" value="P:DNA recombination"/>
    <property type="evidence" value="ECO:0007669"/>
    <property type="project" value="UniProtKB-KW"/>
</dbReference>
<dbReference type="InterPro" id="IPR013762">
    <property type="entry name" value="Integrase-like_cat_sf"/>
</dbReference>
<gene>
    <name evidence="5" type="primary">xerC_3</name>
    <name evidence="5" type="ORF">SAMEA70245418_02230</name>
</gene>
<dbReference type="InterPro" id="IPR050090">
    <property type="entry name" value="Tyrosine_recombinase_XerCD"/>
</dbReference>
<dbReference type="InterPro" id="IPR002104">
    <property type="entry name" value="Integrase_catalytic"/>
</dbReference>
<proteinExistence type="inferred from homology"/>
<evidence type="ECO:0000256" key="1">
    <source>
        <dbReference type="ARBA" id="ARBA00008857"/>
    </source>
</evidence>
<reference evidence="5 6" key="1">
    <citation type="submission" date="2020-06" db="EMBL/GenBank/DDBJ databases">
        <authorList>
            <consortium name="Pathogen Informatics"/>
        </authorList>
    </citation>
    <scope>NUCLEOTIDE SEQUENCE [LARGE SCALE GENOMIC DNA]</scope>
    <source>
        <strain evidence="5 6">MOS222</strain>
    </source>
</reference>
<organism evidence="5 6">
    <name type="scientific">Staphylococcus aureus</name>
    <dbReference type="NCBI Taxonomy" id="1280"/>
    <lineage>
        <taxon>Bacteria</taxon>
        <taxon>Bacillati</taxon>
        <taxon>Bacillota</taxon>
        <taxon>Bacilli</taxon>
        <taxon>Bacillales</taxon>
        <taxon>Staphylococcaceae</taxon>
        <taxon>Staphylococcus</taxon>
    </lineage>
</organism>
<dbReference type="PANTHER" id="PTHR30349:SF41">
    <property type="entry name" value="INTEGRASE_RECOMBINASE PROTEIN MJ0367-RELATED"/>
    <property type="match status" value="1"/>
</dbReference>
<comment type="caution">
    <text evidence="5">The sequence shown here is derived from an EMBL/GenBank/DDBJ whole genome shotgun (WGS) entry which is preliminary data.</text>
</comment>
<dbReference type="CDD" id="cd01187">
    <property type="entry name" value="INT_tnpB_C_Tn554"/>
    <property type="match status" value="1"/>
</dbReference>
<protein>
    <submittedName>
        <fullName evidence="5">Transposase B regulatory protein</fullName>
    </submittedName>
</protein>
<dbReference type="EMBL" id="CAIIKR010000006">
    <property type="protein sequence ID" value="CAC8529545.1"/>
    <property type="molecule type" value="Genomic_DNA"/>
</dbReference>
<feature type="domain" description="Tyr recombinase" evidence="4">
    <location>
        <begin position="350"/>
        <end position="545"/>
    </location>
</feature>
<comment type="similarity">
    <text evidence="1">Belongs to the 'phage' integrase family.</text>
</comment>
<dbReference type="Gene3D" id="1.10.443.10">
    <property type="entry name" value="Intergrase catalytic core"/>
    <property type="match status" value="1"/>
</dbReference>
<evidence type="ECO:0000313" key="5">
    <source>
        <dbReference type="EMBL" id="CAC8529545.1"/>
    </source>
</evidence>